<gene>
    <name evidence="5" type="ORF">FHX73_112029</name>
</gene>
<reference evidence="5 6" key="1">
    <citation type="submission" date="2019-06" db="EMBL/GenBank/DDBJ databases">
        <title>Sequencing the genomes of 1000 actinobacteria strains.</title>
        <authorList>
            <person name="Klenk H.-P."/>
        </authorList>
    </citation>
    <scope>NUCLEOTIDE SEQUENCE [LARGE SCALE GENOMIC DNA]</scope>
    <source>
        <strain evidence="5 6">DSM 44826</strain>
    </source>
</reference>
<dbReference type="GO" id="GO:0009307">
    <property type="term" value="P:DNA restriction-modification system"/>
    <property type="evidence" value="ECO:0007669"/>
    <property type="project" value="UniProtKB-KW"/>
</dbReference>
<dbReference type="GO" id="GO:0008170">
    <property type="term" value="F:N-methyltransferase activity"/>
    <property type="evidence" value="ECO:0007669"/>
    <property type="project" value="InterPro"/>
</dbReference>
<dbReference type="PANTHER" id="PTHR42998">
    <property type="entry name" value="TYPE I RESTRICTION ENZYME HINDVIIP M PROTEIN-RELATED"/>
    <property type="match status" value="1"/>
</dbReference>
<feature type="compositionally biased region" description="Basic and acidic residues" evidence="3">
    <location>
        <begin position="244"/>
        <end position="259"/>
    </location>
</feature>
<organism evidence="5 6">
    <name type="scientific">Kitasatospora viridis</name>
    <dbReference type="NCBI Taxonomy" id="281105"/>
    <lineage>
        <taxon>Bacteria</taxon>
        <taxon>Bacillati</taxon>
        <taxon>Actinomycetota</taxon>
        <taxon>Actinomycetes</taxon>
        <taxon>Kitasatosporales</taxon>
        <taxon>Streptomycetaceae</taxon>
        <taxon>Kitasatospora</taxon>
    </lineage>
</organism>
<evidence type="ECO:0000256" key="2">
    <source>
        <dbReference type="ARBA" id="ARBA00023125"/>
    </source>
</evidence>
<keyword evidence="6" id="KW-1185">Reference proteome</keyword>
<name>A0A561UFU8_9ACTN</name>
<protein>
    <submittedName>
        <fullName evidence="5">N-6 DNA methylase</fullName>
    </submittedName>
</protein>
<dbReference type="Proteomes" id="UP000317940">
    <property type="component" value="Unassembled WGS sequence"/>
</dbReference>
<dbReference type="Pfam" id="PF02384">
    <property type="entry name" value="N6_Mtase"/>
    <property type="match status" value="1"/>
</dbReference>
<dbReference type="InterPro" id="IPR052916">
    <property type="entry name" value="Type-I_RE_MTase_Subunit"/>
</dbReference>
<feature type="region of interest" description="Disordered" evidence="3">
    <location>
        <begin position="574"/>
        <end position="613"/>
    </location>
</feature>
<dbReference type="EMBL" id="VIWT01000001">
    <property type="protein sequence ID" value="TWF98225.1"/>
    <property type="molecule type" value="Genomic_DNA"/>
</dbReference>
<keyword evidence="2" id="KW-0238">DNA-binding</keyword>
<feature type="region of interest" description="Disordered" evidence="3">
    <location>
        <begin position="238"/>
        <end position="274"/>
    </location>
</feature>
<dbReference type="PRINTS" id="PR00507">
    <property type="entry name" value="N12N6MTFRASE"/>
</dbReference>
<evidence type="ECO:0000259" key="4">
    <source>
        <dbReference type="Pfam" id="PF02384"/>
    </source>
</evidence>
<dbReference type="Gene3D" id="3.40.50.150">
    <property type="entry name" value="Vaccinia Virus protein VP39"/>
    <property type="match status" value="1"/>
</dbReference>
<dbReference type="SUPFAM" id="SSF53335">
    <property type="entry name" value="S-adenosyl-L-methionine-dependent methyltransferases"/>
    <property type="match status" value="1"/>
</dbReference>
<evidence type="ECO:0000313" key="6">
    <source>
        <dbReference type="Proteomes" id="UP000317940"/>
    </source>
</evidence>
<keyword evidence="5" id="KW-0489">Methyltransferase</keyword>
<proteinExistence type="predicted"/>
<evidence type="ECO:0000256" key="3">
    <source>
        <dbReference type="SAM" id="MobiDB-lite"/>
    </source>
</evidence>
<sequence>MPDRAELTPVEIARLAGVGRAAVSNWRRRHADFPQPVGGTEASPTFALDQVEEWLRRQGKIAELPLLERCHQQLEALREPVGASPGLTGGGGPLVLAGAVLLLVHRHPGRWAELSERPDTGVALALPQAVGELVRELFAPGWAAVLDLPALYGSTQLGLARLLARLAEQHGPAAAYELLLARSFPSLRPGDAPTPGARQPQLPAPAAGLLAALAAADAPETVLDPACGLGATLLAVGPDTENPDAGRSDAGRPDADRPDAGSGRPHPTRFGQERDLNTAGAALLRLALHTPAGTPGPLPLHLASGDALLADGHLGLLADAVLCRPPYNERDWGHDELRYDPRWLFDQAPPRTEPELAWLLHALARTRPGGLTALLLPPTVASRRSGRRLRAELLRSGALRAVVALPAGAAPPFGVPLHLWLLRRPGVEEPPVARRLLLLDAAAAQPAGAAGGGRERIDWPELHRTVLDAWTGFDHAVRFDRPPPADRPGVHRVLDAIDLLDDETDLTPARHLPPAAPADGGAELAHLRGRLAEQLTALAALDGQLPQVGAAAAEPTAAPLTTLGELARTGVLEVHSSGQGPEVRSAADGGAGEGSGRAVLTDQDLMDGQPPSARLAGGATGVLRARPGDVLVPVLGGGTALVVRAGEPADGAVLGARLHLLRPDPELLDPDFLAGRLRSTSGSRWASSHASTTARIDVRRLQLPRLPIDRQRALGAAFRQVAEFEARLRRAAEAGRLLAQGLTDGLADGRITLP</sequence>
<dbReference type="GO" id="GO:0032259">
    <property type="term" value="P:methylation"/>
    <property type="evidence" value="ECO:0007669"/>
    <property type="project" value="UniProtKB-KW"/>
</dbReference>
<keyword evidence="1" id="KW-0680">Restriction system</keyword>
<dbReference type="PANTHER" id="PTHR42998:SF1">
    <property type="entry name" value="TYPE I RESTRICTION ENZYME HINDI METHYLASE SUBUNIT"/>
    <property type="match status" value="1"/>
</dbReference>
<dbReference type="Gene3D" id="3.90.220.20">
    <property type="entry name" value="DNA methylase specificity domains"/>
    <property type="match status" value="1"/>
</dbReference>
<accession>A0A561UFU8</accession>
<evidence type="ECO:0000313" key="5">
    <source>
        <dbReference type="EMBL" id="TWF98225.1"/>
    </source>
</evidence>
<dbReference type="GO" id="GO:0003677">
    <property type="term" value="F:DNA binding"/>
    <property type="evidence" value="ECO:0007669"/>
    <property type="project" value="UniProtKB-KW"/>
</dbReference>
<dbReference type="AlphaFoldDB" id="A0A561UFU8"/>
<comment type="caution">
    <text evidence="5">The sequence shown here is derived from an EMBL/GenBank/DDBJ whole genome shotgun (WGS) entry which is preliminary data.</text>
</comment>
<dbReference type="SUPFAM" id="SSF116734">
    <property type="entry name" value="DNA methylase specificity domain"/>
    <property type="match status" value="1"/>
</dbReference>
<dbReference type="RefSeq" id="WP_246213445.1">
    <property type="nucleotide sequence ID" value="NZ_BAAAMZ010000018.1"/>
</dbReference>
<evidence type="ECO:0000256" key="1">
    <source>
        <dbReference type="ARBA" id="ARBA00022747"/>
    </source>
</evidence>
<dbReference type="InterPro" id="IPR003356">
    <property type="entry name" value="DNA_methylase_A-5"/>
</dbReference>
<feature type="domain" description="DNA methylase adenine-specific" evidence="4">
    <location>
        <begin position="207"/>
        <end position="441"/>
    </location>
</feature>
<dbReference type="InterPro" id="IPR044946">
    <property type="entry name" value="Restrct_endonuc_typeI_TRD_sf"/>
</dbReference>
<dbReference type="InterPro" id="IPR029063">
    <property type="entry name" value="SAM-dependent_MTases_sf"/>
</dbReference>
<keyword evidence="5" id="KW-0808">Transferase</keyword>